<comment type="caution">
    <text evidence="9">The sequence shown here is derived from an EMBL/GenBank/DDBJ whole genome shotgun (WGS) entry which is preliminary data.</text>
</comment>
<dbReference type="PROSITE" id="PS51165">
    <property type="entry name" value="THUMP"/>
    <property type="match status" value="1"/>
</dbReference>
<dbReference type="GO" id="GO:0052915">
    <property type="term" value="F:23S rRNA (guanine(2445)-N(2))-methyltransferase activity"/>
    <property type="evidence" value="ECO:0007669"/>
    <property type="project" value="UniProtKB-UniRule"/>
</dbReference>
<dbReference type="Pfam" id="PF01170">
    <property type="entry name" value="UPF0020"/>
    <property type="match status" value="1"/>
</dbReference>
<dbReference type="EMBL" id="JMIU01000001">
    <property type="protein sequence ID" value="KDN96500.1"/>
    <property type="molecule type" value="Genomic_DNA"/>
</dbReference>
<dbReference type="InterPro" id="IPR004114">
    <property type="entry name" value="THUMP_dom"/>
</dbReference>
<dbReference type="GO" id="GO:0003723">
    <property type="term" value="F:RNA binding"/>
    <property type="evidence" value="ECO:0007669"/>
    <property type="project" value="UniProtKB-UniRule"/>
</dbReference>
<evidence type="ECO:0000256" key="6">
    <source>
        <dbReference type="HAMAP-Rule" id="MF_01858"/>
    </source>
</evidence>
<sequence length="734" mass="83690">MCRFFATSPKGLSELLREELLSFGADSPKVQPTGVTFEGSLEVGYRTCLWSRLANRVYKVILQTKLDNQEDLTEQVATIDWRKHLVANGTFAVSFSGQGMGITHSHYGALKVKDGIVDFFQNRGHQRPVVDTENPDLRIHAHLNRNELTLSIDLIGYSLHQRGYREGQQVTAPLKENVAAAILMRSQWPEIAKSGGCLYDPMCGSGTFLVEAAMMASDCAPGLFKAERMLLTRWKGHDSSLWQTLVTEAETREADGLQNLPNIYGSDLSHRSLDIAREAVMAAGYDDVIEIKQMSVEQGRRWGDWQSGLIVSNPPYGERLGDEETVKQIYQALGQYLKAEFVGWQASVLTCHSELGLYIGIKAKRSHDFFNGAMPCRLFRFDVEETWFREPALEISTDLATQVQRHFPELSASENAVMIANRIKKNLKGLKPWLKKEDIQAYRVYDADIPEYALAIDVYETEESGRHLVVAEYAPPKTVNPAKAKKRLYEAMSVLPEVFDIDPNDIHFKVRERQKGSAQYERMDEQKRYYTITENQAKIRVNFTDYLDTGLFLDHRTVRQKVAELSHGKSLLNLFCYTATATTEAAVAGCKSSLSIDMSKTYLYWATHNFMCNGIDEKRHVLLQENVLEWLDKEAEKPSQTYDVIFIDPPSFSTSKRMEGTLDIQRDHVDILEKTLKLLSQSGKLIFSNNLRKFKLERSAFDAMWHIEDITQSTMPQDFKRNPKIHQAWIFSRQ</sequence>
<dbReference type="InterPro" id="IPR054170">
    <property type="entry name" value="RlmL_1st"/>
</dbReference>
<dbReference type="Pfam" id="PF10672">
    <property type="entry name" value="Methyltrans_SAM"/>
    <property type="match status" value="1"/>
</dbReference>
<evidence type="ECO:0000256" key="1">
    <source>
        <dbReference type="ARBA" id="ARBA00022490"/>
    </source>
</evidence>
<dbReference type="Gene3D" id="3.30.2130.30">
    <property type="match status" value="1"/>
</dbReference>
<name>A0A067A299_HYDMR</name>
<comment type="function">
    <text evidence="6">Specifically methylates the guanine in position 2445 (m2G2445) and the guanine in position 2069 (m7G2069) of 23S rRNA.</text>
</comment>
<gene>
    <name evidence="6" type="primary">rlmL</name>
    <name evidence="9" type="ORF">EI16_09565</name>
</gene>
<keyword evidence="7" id="KW-0694">RNA-binding</keyword>
<dbReference type="GO" id="GO:0005737">
    <property type="term" value="C:cytoplasm"/>
    <property type="evidence" value="ECO:0007669"/>
    <property type="project" value="UniProtKB-SubCell"/>
</dbReference>
<dbReference type="Proteomes" id="UP000027341">
    <property type="component" value="Unassembled WGS sequence"/>
</dbReference>
<organism evidence="9 10">
    <name type="scientific">Hydrogenovibrio marinus</name>
    <dbReference type="NCBI Taxonomy" id="28885"/>
    <lineage>
        <taxon>Bacteria</taxon>
        <taxon>Pseudomonadati</taxon>
        <taxon>Pseudomonadota</taxon>
        <taxon>Gammaproteobacteria</taxon>
        <taxon>Thiotrichales</taxon>
        <taxon>Piscirickettsiaceae</taxon>
        <taxon>Hydrogenovibrio</taxon>
    </lineage>
</organism>
<dbReference type="InterPro" id="IPR019614">
    <property type="entry name" value="SAM-dep_methyl-trfase"/>
</dbReference>
<keyword evidence="10" id="KW-1185">Reference proteome</keyword>
<comment type="similarity">
    <text evidence="6">Belongs to the methyltransferase superfamily. RlmKL family.</text>
</comment>
<dbReference type="InterPro" id="IPR029063">
    <property type="entry name" value="SAM-dependent_MTases_sf"/>
</dbReference>
<keyword evidence="5 6" id="KW-0949">S-adenosyl-L-methionine</keyword>
<dbReference type="InterPro" id="IPR000241">
    <property type="entry name" value="RlmKL-like_Mtase"/>
</dbReference>
<reference evidence="9 10" key="1">
    <citation type="submission" date="2014-04" db="EMBL/GenBank/DDBJ databases">
        <title>Draft genome sequence of Hydrogenovibrio marinus MH-110, a model organism for aerobic H2 metabolism.</title>
        <authorList>
            <person name="Cha H.J."/>
            <person name="Jo B.H."/>
            <person name="Hwang B.H."/>
        </authorList>
    </citation>
    <scope>NUCLEOTIDE SEQUENCE [LARGE SCALE GENOMIC DNA]</scope>
    <source>
        <strain evidence="9 10">MH-110</strain>
    </source>
</reference>
<evidence type="ECO:0000256" key="5">
    <source>
        <dbReference type="ARBA" id="ARBA00022691"/>
    </source>
</evidence>
<dbReference type="PIRSF" id="PIRSF037618">
    <property type="entry name" value="RNA_Mtase_bacteria_prd"/>
    <property type="match status" value="1"/>
</dbReference>
<dbReference type="Pfam" id="PF22020">
    <property type="entry name" value="RlmL_1st"/>
    <property type="match status" value="1"/>
</dbReference>
<evidence type="ECO:0000313" key="10">
    <source>
        <dbReference type="Proteomes" id="UP000027341"/>
    </source>
</evidence>
<comment type="subcellular location">
    <subcellularLocation>
        <location evidence="6">Cytoplasm</location>
    </subcellularLocation>
</comment>
<keyword evidence="1 6" id="KW-0963">Cytoplasm</keyword>
<evidence type="ECO:0000256" key="3">
    <source>
        <dbReference type="ARBA" id="ARBA00022603"/>
    </source>
</evidence>
<evidence type="ECO:0000259" key="8">
    <source>
        <dbReference type="PROSITE" id="PS51165"/>
    </source>
</evidence>
<accession>A0A067A299</accession>
<comment type="catalytic activity">
    <reaction evidence="6">
        <text>guanosine(2445) in 23S rRNA + S-adenosyl-L-methionine = N(2)-methylguanosine(2445) in 23S rRNA + S-adenosyl-L-homocysteine + H(+)</text>
        <dbReference type="Rhea" id="RHEA:42740"/>
        <dbReference type="Rhea" id="RHEA-COMP:10215"/>
        <dbReference type="Rhea" id="RHEA-COMP:10216"/>
        <dbReference type="ChEBI" id="CHEBI:15378"/>
        <dbReference type="ChEBI" id="CHEBI:57856"/>
        <dbReference type="ChEBI" id="CHEBI:59789"/>
        <dbReference type="ChEBI" id="CHEBI:74269"/>
        <dbReference type="ChEBI" id="CHEBI:74481"/>
        <dbReference type="EC" id="2.1.1.173"/>
    </reaction>
</comment>
<dbReference type="SMART" id="SM00981">
    <property type="entry name" value="THUMP"/>
    <property type="match status" value="1"/>
</dbReference>
<dbReference type="EC" id="2.1.1.173" evidence="6"/>
<dbReference type="PROSITE" id="PS00092">
    <property type="entry name" value="N6_MTASE"/>
    <property type="match status" value="1"/>
</dbReference>
<keyword evidence="2 6" id="KW-0698">rRNA processing</keyword>
<feature type="domain" description="THUMP" evidence="8">
    <location>
        <begin position="43"/>
        <end position="154"/>
    </location>
</feature>
<evidence type="ECO:0000256" key="4">
    <source>
        <dbReference type="ARBA" id="ARBA00022679"/>
    </source>
</evidence>
<dbReference type="PANTHER" id="PTHR47313:SF1">
    <property type="entry name" value="RIBOSOMAL RNA LARGE SUBUNIT METHYLTRANSFERASE K_L"/>
    <property type="match status" value="1"/>
</dbReference>
<dbReference type="Pfam" id="PF02926">
    <property type="entry name" value="THUMP"/>
    <property type="match status" value="1"/>
</dbReference>
<dbReference type="SUPFAM" id="SSF53335">
    <property type="entry name" value="S-adenosyl-L-methionine-dependent methyltransferases"/>
    <property type="match status" value="2"/>
</dbReference>
<proteinExistence type="inferred from homology"/>
<dbReference type="InterPro" id="IPR017244">
    <property type="entry name" value="23SrRNA_methyltr_KL"/>
</dbReference>
<dbReference type="CDD" id="cd11715">
    <property type="entry name" value="THUMP_AdoMetMT"/>
    <property type="match status" value="1"/>
</dbReference>
<protein>
    <recommendedName>
        <fullName evidence="6">Ribosomal RNA large subunit methyltransferase K/L</fullName>
    </recommendedName>
    <domain>
        <recommendedName>
            <fullName evidence="6">23S rRNA m2G2445 methyltransferase</fullName>
            <ecNumber evidence="6">2.1.1.173</ecNumber>
        </recommendedName>
        <alternativeName>
            <fullName evidence="6">rRNA (guanine-N(2)-)-methyltransferase RlmL</fullName>
        </alternativeName>
    </domain>
    <domain>
        <recommendedName>
            <fullName evidence="6">23S rRNA m7G2069 methyltransferase</fullName>
            <ecNumber evidence="6">2.1.1.264</ecNumber>
        </recommendedName>
        <alternativeName>
            <fullName evidence="6">rRNA (guanine-N(7)-)-methyltransferase RlmK</fullName>
        </alternativeName>
    </domain>
</protein>
<dbReference type="Gene3D" id="3.40.50.150">
    <property type="entry name" value="Vaccinia Virus protein VP39"/>
    <property type="match status" value="2"/>
</dbReference>
<dbReference type="NCBIfam" id="NF008748">
    <property type="entry name" value="PRK11783.1"/>
    <property type="match status" value="1"/>
</dbReference>
<dbReference type="PANTHER" id="PTHR47313">
    <property type="entry name" value="RIBOSOMAL RNA LARGE SUBUNIT METHYLTRANSFERASE K/L"/>
    <property type="match status" value="1"/>
</dbReference>
<dbReference type="RefSeq" id="WP_029912786.1">
    <property type="nucleotide sequence ID" value="NZ_AP020335.1"/>
</dbReference>
<keyword evidence="3 6" id="KW-0489">Methyltransferase</keyword>
<dbReference type="STRING" id="28885.EI16_09565"/>
<dbReference type="GO" id="GO:0070043">
    <property type="term" value="F:rRNA (guanine-N7-)-methyltransferase activity"/>
    <property type="evidence" value="ECO:0007669"/>
    <property type="project" value="UniProtKB-UniRule"/>
</dbReference>
<dbReference type="InterPro" id="IPR002052">
    <property type="entry name" value="DNA_methylase_N6_adenine_CS"/>
</dbReference>
<dbReference type="Gene3D" id="3.30.750.80">
    <property type="entry name" value="RNA methyltransferase domain (HRMD) like"/>
    <property type="match status" value="1"/>
</dbReference>
<dbReference type="AlphaFoldDB" id="A0A067A299"/>
<dbReference type="EC" id="2.1.1.264" evidence="6"/>
<keyword evidence="4 6" id="KW-0808">Transferase</keyword>
<dbReference type="HAMAP" id="MF_01858">
    <property type="entry name" value="23SrRNA_methyltr_KL"/>
    <property type="match status" value="1"/>
</dbReference>
<dbReference type="PRINTS" id="PR00507">
    <property type="entry name" value="N12N6MTFRASE"/>
</dbReference>
<comment type="catalytic activity">
    <reaction evidence="6">
        <text>guanosine(2069) in 23S rRNA + S-adenosyl-L-methionine = N(2)-methylguanosine(2069) in 23S rRNA + S-adenosyl-L-homocysteine + H(+)</text>
        <dbReference type="Rhea" id="RHEA:43772"/>
        <dbReference type="Rhea" id="RHEA-COMP:10688"/>
        <dbReference type="Rhea" id="RHEA-COMP:10689"/>
        <dbReference type="ChEBI" id="CHEBI:15378"/>
        <dbReference type="ChEBI" id="CHEBI:57856"/>
        <dbReference type="ChEBI" id="CHEBI:59789"/>
        <dbReference type="ChEBI" id="CHEBI:74269"/>
        <dbReference type="ChEBI" id="CHEBI:74481"/>
        <dbReference type="EC" id="2.1.1.264"/>
    </reaction>
</comment>
<evidence type="ECO:0000256" key="7">
    <source>
        <dbReference type="PROSITE-ProRule" id="PRU00529"/>
    </source>
</evidence>
<evidence type="ECO:0000256" key="2">
    <source>
        <dbReference type="ARBA" id="ARBA00022552"/>
    </source>
</evidence>
<evidence type="ECO:0000313" key="9">
    <source>
        <dbReference type="EMBL" id="KDN96500.1"/>
    </source>
</evidence>